<dbReference type="GO" id="GO:0005886">
    <property type="term" value="C:plasma membrane"/>
    <property type="evidence" value="ECO:0007669"/>
    <property type="project" value="UniProtKB-SubCell"/>
</dbReference>
<feature type="transmembrane region" description="Helical" evidence="8">
    <location>
        <begin position="12"/>
        <end position="27"/>
    </location>
</feature>
<dbReference type="AlphaFoldDB" id="A0A6M0R8S1"/>
<dbReference type="PANTHER" id="PTHR21716:SF53">
    <property type="entry name" value="PERMEASE PERM-RELATED"/>
    <property type="match status" value="1"/>
</dbReference>
<sequence length="342" mass="39017">MKIENKFKNYKYIIIIPLILILLYLILKNEIVASILNLIFISFFIYYFIKPIHRFLKNKGVGNKLGAIILILSLISLIILIVTSFVPAVFKESLNINKVIINIEQYIEKFYDKVKILKNNKSSYVILDKLGEKFNSSVIEFENKFFKSLLNIGANILDIAVVPIIVYYFLAEGESIRNKILIVFPVKFRELVKNIFEDIDKVIGRYIVSQVLLSLIIGVATFIILVILKIDFPILLSFLNAFFNIIPYFGPIIGSLPAILIALMKSYKSALWTLCLLYLLQQIEGNIIAPKVTGDSIDMHPLTIIFLLTIGGKLYGFIGMVIAIPIGVVLKVIYEDLNYYLF</sequence>
<comment type="caution">
    <text evidence="9">The sequence shown here is derived from an EMBL/GenBank/DDBJ whole genome shotgun (WGS) entry which is preliminary data.</text>
</comment>
<reference evidence="9 10" key="1">
    <citation type="submission" date="2019-04" db="EMBL/GenBank/DDBJ databases">
        <title>Genome sequencing of Clostridium botulinum Groups I-IV and Clostridium butyricum.</title>
        <authorList>
            <person name="Brunt J."/>
            <person name="Van Vliet A.H.M."/>
            <person name="Stringer S.C."/>
            <person name="Carter A.T."/>
            <person name="Peck M.W."/>
        </authorList>
    </citation>
    <scope>NUCLEOTIDE SEQUENCE [LARGE SCALE GENOMIC DNA]</scope>
    <source>
        <strain evidence="9 10">IFR 18/094</strain>
    </source>
</reference>
<comment type="similarity">
    <text evidence="2">Belongs to the autoinducer-2 exporter (AI-2E) (TC 2.A.86) family.</text>
</comment>
<feature type="transmembrane region" description="Helical" evidence="8">
    <location>
        <begin position="33"/>
        <end position="49"/>
    </location>
</feature>
<evidence type="ECO:0000256" key="7">
    <source>
        <dbReference type="ARBA" id="ARBA00023136"/>
    </source>
</evidence>
<keyword evidence="6 8" id="KW-1133">Transmembrane helix</keyword>
<dbReference type="Pfam" id="PF01594">
    <property type="entry name" value="AI-2E_transport"/>
    <property type="match status" value="1"/>
</dbReference>
<feature type="transmembrane region" description="Helical" evidence="8">
    <location>
        <begin position="69"/>
        <end position="90"/>
    </location>
</feature>
<keyword evidence="3" id="KW-0813">Transport</keyword>
<evidence type="ECO:0000256" key="1">
    <source>
        <dbReference type="ARBA" id="ARBA00004651"/>
    </source>
</evidence>
<organism evidence="9 10">
    <name type="scientific">Clostridium niameyense</name>
    <dbReference type="NCBI Taxonomy" id="1622073"/>
    <lineage>
        <taxon>Bacteria</taxon>
        <taxon>Bacillati</taxon>
        <taxon>Bacillota</taxon>
        <taxon>Clostridia</taxon>
        <taxon>Eubacteriales</taxon>
        <taxon>Clostridiaceae</taxon>
        <taxon>Clostridium</taxon>
    </lineage>
</organism>
<gene>
    <name evidence="9" type="ORF">FDF74_01935</name>
</gene>
<evidence type="ECO:0000256" key="8">
    <source>
        <dbReference type="SAM" id="Phobius"/>
    </source>
</evidence>
<feature type="transmembrane region" description="Helical" evidence="8">
    <location>
        <begin position="242"/>
        <end position="263"/>
    </location>
</feature>
<dbReference type="Proteomes" id="UP000473885">
    <property type="component" value="Unassembled WGS sequence"/>
</dbReference>
<feature type="transmembrane region" description="Helical" evidence="8">
    <location>
        <begin position="149"/>
        <end position="170"/>
    </location>
</feature>
<dbReference type="EMBL" id="SXDP01000001">
    <property type="protein sequence ID" value="NEZ45969.1"/>
    <property type="molecule type" value="Genomic_DNA"/>
</dbReference>
<evidence type="ECO:0000256" key="4">
    <source>
        <dbReference type="ARBA" id="ARBA00022475"/>
    </source>
</evidence>
<accession>A0A6M0R8S1</accession>
<protein>
    <submittedName>
        <fullName evidence="9">AI-2E family transporter</fullName>
    </submittedName>
</protein>
<evidence type="ECO:0000256" key="6">
    <source>
        <dbReference type="ARBA" id="ARBA00022989"/>
    </source>
</evidence>
<keyword evidence="5 8" id="KW-0812">Transmembrane</keyword>
<name>A0A6M0R8S1_9CLOT</name>
<dbReference type="GO" id="GO:0055085">
    <property type="term" value="P:transmembrane transport"/>
    <property type="evidence" value="ECO:0007669"/>
    <property type="project" value="TreeGrafter"/>
</dbReference>
<dbReference type="PANTHER" id="PTHR21716">
    <property type="entry name" value="TRANSMEMBRANE PROTEIN"/>
    <property type="match status" value="1"/>
</dbReference>
<feature type="transmembrane region" description="Helical" evidence="8">
    <location>
        <begin position="314"/>
        <end position="334"/>
    </location>
</feature>
<feature type="transmembrane region" description="Helical" evidence="8">
    <location>
        <begin position="211"/>
        <end position="230"/>
    </location>
</feature>
<comment type="subcellular location">
    <subcellularLocation>
        <location evidence="1">Cell membrane</location>
        <topology evidence="1">Multi-pass membrane protein</topology>
    </subcellularLocation>
</comment>
<keyword evidence="4" id="KW-1003">Cell membrane</keyword>
<evidence type="ECO:0000256" key="2">
    <source>
        <dbReference type="ARBA" id="ARBA00009773"/>
    </source>
</evidence>
<proteinExistence type="inferred from homology"/>
<evidence type="ECO:0000313" key="9">
    <source>
        <dbReference type="EMBL" id="NEZ45969.1"/>
    </source>
</evidence>
<evidence type="ECO:0000256" key="3">
    <source>
        <dbReference type="ARBA" id="ARBA00022448"/>
    </source>
</evidence>
<keyword evidence="7 8" id="KW-0472">Membrane</keyword>
<evidence type="ECO:0000313" key="10">
    <source>
        <dbReference type="Proteomes" id="UP000473885"/>
    </source>
</evidence>
<keyword evidence="10" id="KW-1185">Reference proteome</keyword>
<dbReference type="InterPro" id="IPR002549">
    <property type="entry name" value="AI-2E-like"/>
</dbReference>
<evidence type="ECO:0000256" key="5">
    <source>
        <dbReference type="ARBA" id="ARBA00022692"/>
    </source>
</evidence>